<dbReference type="InterPro" id="IPR014906">
    <property type="entry name" value="PRP4-like"/>
</dbReference>
<dbReference type="InterPro" id="IPR004098">
    <property type="entry name" value="Prp18"/>
</dbReference>
<protein>
    <recommendedName>
        <fullName evidence="3">Pre-mRNA-splicing factor 18</fullName>
    </recommendedName>
</protein>
<feature type="compositionally biased region" description="Basic and acidic residues" evidence="8">
    <location>
        <begin position="68"/>
        <end position="85"/>
    </location>
</feature>
<dbReference type="Pfam" id="PF02840">
    <property type="entry name" value="Prp18"/>
    <property type="match status" value="1"/>
</dbReference>
<dbReference type="GO" id="GO:0046540">
    <property type="term" value="C:U4/U6 x U5 tri-snRNP complex"/>
    <property type="evidence" value="ECO:0007669"/>
    <property type="project" value="TreeGrafter"/>
</dbReference>
<comment type="subcellular location">
    <subcellularLocation>
        <location evidence="1">Nucleus</location>
    </subcellularLocation>
</comment>
<dbReference type="SUPFAM" id="SSF158230">
    <property type="entry name" value="PRP4-like"/>
    <property type="match status" value="1"/>
</dbReference>
<evidence type="ECO:0000256" key="3">
    <source>
        <dbReference type="ARBA" id="ARBA00018242"/>
    </source>
</evidence>
<evidence type="ECO:0000256" key="7">
    <source>
        <dbReference type="ARBA" id="ARBA00023242"/>
    </source>
</evidence>
<dbReference type="SMART" id="SM00500">
    <property type="entry name" value="SFM"/>
    <property type="match status" value="1"/>
</dbReference>
<dbReference type="Gene3D" id="4.10.280.110">
    <property type="entry name" value="Pre-mRNA processing factor 4 domain"/>
    <property type="match status" value="1"/>
</dbReference>
<dbReference type="GO" id="GO:0071021">
    <property type="term" value="C:U2-type post-spliceosomal complex"/>
    <property type="evidence" value="ECO:0007669"/>
    <property type="project" value="TreeGrafter"/>
</dbReference>
<keyword evidence="7" id="KW-0539">Nucleus</keyword>
<evidence type="ECO:0000256" key="4">
    <source>
        <dbReference type="ARBA" id="ARBA00022664"/>
    </source>
</evidence>
<dbReference type="GO" id="GO:0000350">
    <property type="term" value="P:generation of catalytic spliceosome for second transesterification step"/>
    <property type="evidence" value="ECO:0007669"/>
    <property type="project" value="TreeGrafter"/>
</dbReference>
<evidence type="ECO:0000313" key="11">
    <source>
        <dbReference type="Proteomes" id="UP001211065"/>
    </source>
</evidence>
<evidence type="ECO:0000256" key="8">
    <source>
        <dbReference type="SAM" id="MobiDB-lite"/>
    </source>
</evidence>
<keyword evidence="5" id="KW-0747">Spliceosome</keyword>
<dbReference type="PANTHER" id="PTHR13007:SF19">
    <property type="entry name" value="PRE-MRNA-SPLICING FACTOR 18"/>
    <property type="match status" value="1"/>
</dbReference>
<name>A0AAD5TW22_9FUNG</name>
<dbReference type="Pfam" id="PF08799">
    <property type="entry name" value="PRP4"/>
    <property type="match status" value="1"/>
</dbReference>
<evidence type="ECO:0000313" key="10">
    <source>
        <dbReference type="EMBL" id="KAJ3202640.1"/>
    </source>
</evidence>
<comment type="caution">
    <text evidence="10">The sequence shown here is derived from an EMBL/GenBank/DDBJ whole genome shotgun (WGS) entry which is preliminary data.</text>
</comment>
<feature type="region of interest" description="Disordered" evidence="8">
    <location>
        <begin position="16"/>
        <end position="36"/>
    </location>
</feature>
<dbReference type="PANTHER" id="PTHR13007">
    <property type="entry name" value="PRE-MRNA SPLICING FACTOR-RELATED"/>
    <property type="match status" value="1"/>
</dbReference>
<dbReference type="SUPFAM" id="SSF47938">
    <property type="entry name" value="Functional domain of the splicing factor Prp18"/>
    <property type="match status" value="1"/>
</dbReference>
<gene>
    <name evidence="10" type="primary">PRP18</name>
    <name evidence="10" type="ORF">HK099_001784</name>
</gene>
<reference evidence="10" key="1">
    <citation type="submission" date="2020-05" db="EMBL/GenBank/DDBJ databases">
        <title>Phylogenomic resolution of chytrid fungi.</title>
        <authorList>
            <person name="Stajich J.E."/>
            <person name="Amses K."/>
            <person name="Simmons R."/>
            <person name="Seto K."/>
            <person name="Myers J."/>
            <person name="Bonds A."/>
            <person name="Quandt C.A."/>
            <person name="Barry K."/>
            <person name="Liu P."/>
            <person name="Grigoriev I."/>
            <person name="Longcore J.E."/>
            <person name="James T.Y."/>
        </authorList>
    </citation>
    <scope>NUCLEOTIDE SEQUENCE</scope>
    <source>
        <strain evidence="10">JEL0476</strain>
    </source>
</reference>
<evidence type="ECO:0000256" key="5">
    <source>
        <dbReference type="ARBA" id="ARBA00022728"/>
    </source>
</evidence>
<evidence type="ECO:0000256" key="2">
    <source>
        <dbReference type="ARBA" id="ARBA00008137"/>
    </source>
</evidence>
<keyword evidence="11" id="KW-1185">Reference proteome</keyword>
<dbReference type="EMBL" id="JADGJW010001541">
    <property type="protein sequence ID" value="KAJ3202640.1"/>
    <property type="molecule type" value="Genomic_DNA"/>
</dbReference>
<keyword evidence="4" id="KW-0507">mRNA processing</keyword>
<dbReference type="GO" id="GO:0005682">
    <property type="term" value="C:U5 snRNP"/>
    <property type="evidence" value="ECO:0007669"/>
    <property type="project" value="TreeGrafter"/>
</dbReference>
<dbReference type="InterPro" id="IPR036285">
    <property type="entry name" value="PRP4-like_sf"/>
</dbReference>
<feature type="compositionally biased region" description="Basic and acidic residues" evidence="8">
    <location>
        <begin position="49"/>
        <end position="60"/>
    </location>
</feature>
<sequence>MSDLNSIMLEMKRKRDALKNSVADESQKKPKYLKRGDLEKIREEQYYKEQELERQKKEKLNSVNNVETVKKSDSDDDKKKIKKQDSDEDIIPLTSEEIIKRLRSLEQPVRLFAETDLNRYKRLSQLGSKEERHGLQNEFMKASKISDQQTKLDFLTKASKDNEDNDDGDNFSNMYDKRKNDLEDLSSDIDTNFISTKLLNENPEKNRFLIEVFLKRLTKEWGRFIKARPDHEKDSVQGRNYAATQMQTENYLKPFFKNLRKNKIENDVITSVTEIIYYIQRREYQKANHAYLRLSIGNAAWPIGVTMVGIHERSGREKINSNQIGHVLNDETQRKWIQSLKRLMTFSQTVRPPDDLSKLVG</sequence>
<keyword evidence="6" id="KW-0508">mRNA splicing</keyword>
<evidence type="ECO:0000256" key="1">
    <source>
        <dbReference type="ARBA" id="ARBA00004123"/>
    </source>
</evidence>
<dbReference type="InterPro" id="IPR039979">
    <property type="entry name" value="PRPF18"/>
</dbReference>
<proteinExistence type="inferred from homology"/>
<dbReference type="AlphaFoldDB" id="A0AAD5TW22"/>
<feature type="region of interest" description="Disordered" evidence="8">
    <location>
        <begin position="49"/>
        <end position="85"/>
    </location>
</feature>
<comment type="similarity">
    <text evidence="2">Belongs to the PRP18 family.</text>
</comment>
<dbReference type="Proteomes" id="UP001211065">
    <property type="component" value="Unassembled WGS sequence"/>
</dbReference>
<evidence type="ECO:0000256" key="6">
    <source>
        <dbReference type="ARBA" id="ARBA00023187"/>
    </source>
</evidence>
<feature type="domain" description="Pre-mRNA processing factor 4 (PRP4)-like" evidence="9">
    <location>
        <begin position="93"/>
        <end position="141"/>
    </location>
</feature>
<accession>A0AAD5TW22</accession>
<evidence type="ECO:0000259" key="9">
    <source>
        <dbReference type="SMART" id="SM00500"/>
    </source>
</evidence>
<organism evidence="10 11">
    <name type="scientific">Clydaea vesicula</name>
    <dbReference type="NCBI Taxonomy" id="447962"/>
    <lineage>
        <taxon>Eukaryota</taxon>
        <taxon>Fungi</taxon>
        <taxon>Fungi incertae sedis</taxon>
        <taxon>Chytridiomycota</taxon>
        <taxon>Chytridiomycota incertae sedis</taxon>
        <taxon>Chytridiomycetes</taxon>
        <taxon>Lobulomycetales</taxon>
        <taxon>Lobulomycetaceae</taxon>
        <taxon>Clydaea</taxon>
    </lineage>
</organism>
<dbReference type="Gene3D" id="1.20.940.10">
    <property type="entry name" value="Functional domain of the splicing factor Prp18"/>
    <property type="match status" value="1"/>
</dbReference>